<dbReference type="Pfam" id="PF04506">
    <property type="entry name" value="Rft-1"/>
    <property type="match status" value="1"/>
</dbReference>
<dbReference type="EMBL" id="GG745349">
    <property type="protein sequence ID" value="KNE66196.1"/>
    <property type="molecule type" value="Genomic_DNA"/>
</dbReference>
<feature type="transmembrane region" description="Helical" evidence="10">
    <location>
        <begin position="165"/>
        <end position="186"/>
    </location>
</feature>
<gene>
    <name evidence="11" type="ORF">AMAG_10439</name>
</gene>
<proteinExistence type="inferred from homology"/>
<dbReference type="VEuPathDB" id="FungiDB:AMAG_10439"/>
<dbReference type="GO" id="GO:0006488">
    <property type="term" value="P:dolichol-linked oligosaccharide biosynthetic process"/>
    <property type="evidence" value="ECO:0007669"/>
    <property type="project" value="InterPro"/>
</dbReference>
<name>A0A0L0SUQ5_ALLM3</name>
<comment type="similarity">
    <text evidence="3 10">Belongs to the RFT1 family.</text>
</comment>
<evidence type="ECO:0000256" key="8">
    <source>
        <dbReference type="ARBA" id="ARBA00044793"/>
    </source>
</evidence>
<reference evidence="12" key="2">
    <citation type="submission" date="2009-11" db="EMBL/GenBank/DDBJ databases">
        <title>The Genome Sequence of Allomyces macrogynus strain ATCC 38327.</title>
        <authorList>
            <consortium name="The Broad Institute Genome Sequencing Platform"/>
            <person name="Russ C."/>
            <person name="Cuomo C."/>
            <person name="Shea T."/>
            <person name="Young S.K."/>
            <person name="Zeng Q."/>
            <person name="Koehrsen M."/>
            <person name="Haas B."/>
            <person name="Borodovsky M."/>
            <person name="Guigo R."/>
            <person name="Alvarado L."/>
            <person name="Berlin A."/>
            <person name="Borenstein D."/>
            <person name="Chen Z."/>
            <person name="Engels R."/>
            <person name="Freedman E."/>
            <person name="Gellesch M."/>
            <person name="Goldberg J."/>
            <person name="Griggs A."/>
            <person name="Gujja S."/>
            <person name="Heiman D."/>
            <person name="Hepburn T."/>
            <person name="Howarth C."/>
            <person name="Jen D."/>
            <person name="Larson L."/>
            <person name="Lewis B."/>
            <person name="Mehta T."/>
            <person name="Park D."/>
            <person name="Pearson M."/>
            <person name="Roberts A."/>
            <person name="Saif S."/>
            <person name="Shenoy N."/>
            <person name="Sisk P."/>
            <person name="Stolte C."/>
            <person name="Sykes S."/>
            <person name="Walk T."/>
            <person name="White J."/>
            <person name="Yandava C."/>
            <person name="Burger G."/>
            <person name="Gray M.W."/>
            <person name="Holland P.W.H."/>
            <person name="King N."/>
            <person name="Lang F.B.F."/>
            <person name="Roger A.J."/>
            <person name="Ruiz-Trillo I."/>
            <person name="Lander E."/>
            <person name="Nusbaum C."/>
        </authorList>
    </citation>
    <scope>NUCLEOTIDE SEQUENCE [LARGE SCALE GENOMIC DNA]</scope>
    <source>
        <strain evidence="12">ATCC 38327</strain>
    </source>
</reference>
<keyword evidence="10" id="KW-0813">Transport</keyword>
<evidence type="ECO:0000256" key="7">
    <source>
        <dbReference type="ARBA" id="ARBA00023136"/>
    </source>
</evidence>
<evidence type="ECO:0000256" key="1">
    <source>
        <dbReference type="ARBA" id="ARBA00004477"/>
    </source>
</evidence>
<organism evidence="11 12">
    <name type="scientific">Allomyces macrogynus (strain ATCC 38327)</name>
    <name type="common">Allomyces javanicus var. macrogynus</name>
    <dbReference type="NCBI Taxonomy" id="578462"/>
    <lineage>
        <taxon>Eukaryota</taxon>
        <taxon>Fungi</taxon>
        <taxon>Fungi incertae sedis</taxon>
        <taxon>Blastocladiomycota</taxon>
        <taxon>Blastocladiomycetes</taxon>
        <taxon>Blastocladiales</taxon>
        <taxon>Blastocladiaceae</taxon>
        <taxon>Allomyces</taxon>
    </lineage>
</organism>
<keyword evidence="12" id="KW-1185">Reference proteome</keyword>
<dbReference type="OMA" id="ECFAMAS"/>
<evidence type="ECO:0000256" key="3">
    <source>
        <dbReference type="ARBA" id="ARBA00010288"/>
    </source>
</evidence>
<evidence type="ECO:0000256" key="10">
    <source>
        <dbReference type="RuleBase" id="RU365067"/>
    </source>
</evidence>
<evidence type="ECO:0000256" key="9">
    <source>
        <dbReference type="ARBA" id="ARBA00045912"/>
    </source>
</evidence>
<accession>A0A0L0SUQ5</accession>
<keyword evidence="6 10" id="KW-1133">Transmembrane helix</keyword>
<sequence>MSTFLPKRITHTVKDKPVSYYIDPSMVSIAWSFTKQSVLKHFLTEGDKFVLSLFFTPYHQGVYAIVFNYGSTVARLVFWPIEEAARIMFSNLGATQPQASRTIISLTVKFNLLLGLLFIAIGTHYTDVFVAILVGSKWSSGAGAPSAVELAAASILGSNPTSSALAAYCWYIPIMGINGITEAFVASMASPDQLNWQNLWLVVCTALMGAASYLFFPLGATGLVLANCANLLARAVWSSRFILQFFAQFPAPVVAGHRMSAWEQWSACFPPRTIVNAFALSWVVTRWSQSLWPGSDWMSMAAHVAVGTGCTVLCLFMIVWRDGGFLQQIMKLRRGEL</sequence>
<protein>
    <recommendedName>
        <fullName evidence="8 10">Man(5)GlcNAc(2)-PP-dolichol translocation protein RFT1</fullName>
    </recommendedName>
</protein>
<comment type="function">
    <text evidence="9 10">Intramembrane glycolipid transporter that operates in the biosynthetic pathway of dolichol-linked oligosaccharides, the glycan precursors employed in protein asparagine (N)-glycosylation. The sequential addition of sugars to dolichol pyrophosphate produces dolichol-linked oligosaccharides containing fourteen sugars, including two GlcNAcs, nine mannoses and three glucoses. Once assembled, the oligosaccharide is transferred from the lipid to nascent proteins by oligosaccharyltransferases. The assembly of dolichol-linked oligosaccharides begins on the cytosolic side of the endoplasmic reticulum membrane and finishes in its lumen. RFT1 could mediate the translocation of the cytosolically oriented intermediate DolPP-GlcNAc2Man5, produced by ALG11, into the ER lumen where dolichol-linked oligosaccharides assembly continues. However, the intramembrane lipid transporter activity could not be confirmed in vitro.</text>
</comment>
<feature type="transmembrane region" description="Helical" evidence="10">
    <location>
        <begin position="297"/>
        <end position="320"/>
    </location>
</feature>
<keyword evidence="4 10" id="KW-0812">Transmembrane</keyword>
<dbReference type="InterPro" id="IPR007594">
    <property type="entry name" value="RFT1"/>
</dbReference>
<feature type="transmembrane region" description="Helical" evidence="10">
    <location>
        <begin position="110"/>
        <end position="134"/>
    </location>
</feature>
<dbReference type="Proteomes" id="UP000054350">
    <property type="component" value="Unassembled WGS sequence"/>
</dbReference>
<dbReference type="OrthoDB" id="9979195at2759"/>
<comment type="pathway">
    <text evidence="2">Protein modification; protein glycosylation.</text>
</comment>
<dbReference type="STRING" id="578462.A0A0L0SUQ5"/>
<evidence type="ECO:0000313" key="11">
    <source>
        <dbReference type="EMBL" id="KNE66196.1"/>
    </source>
</evidence>
<dbReference type="PANTHER" id="PTHR13117:SF5">
    <property type="entry name" value="PROTEIN RFT1 HOMOLOG"/>
    <property type="match status" value="1"/>
</dbReference>
<keyword evidence="7 10" id="KW-0472">Membrane</keyword>
<comment type="caution">
    <text evidence="10">Lacks conserved residue(s) required for the propagation of feature annotation.</text>
</comment>
<dbReference type="GO" id="GO:0034203">
    <property type="term" value="P:glycolipid translocation"/>
    <property type="evidence" value="ECO:0007669"/>
    <property type="project" value="TreeGrafter"/>
</dbReference>
<evidence type="ECO:0000256" key="4">
    <source>
        <dbReference type="ARBA" id="ARBA00022692"/>
    </source>
</evidence>
<dbReference type="eggNOG" id="KOG2864">
    <property type="taxonomic scope" value="Eukaryota"/>
</dbReference>
<dbReference type="PANTHER" id="PTHR13117">
    <property type="entry name" value="ENDOPLASMIC RETICULUM MULTISPAN TRANSMEMBRANE PROTEIN-RELATED"/>
    <property type="match status" value="1"/>
</dbReference>
<comment type="subcellular location">
    <subcellularLocation>
        <location evidence="1 10">Endoplasmic reticulum membrane</location>
        <topology evidence="1 10">Multi-pass membrane protein</topology>
    </subcellularLocation>
</comment>
<evidence type="ECO:0000313" key="12">
    <source>
        <dbReference type="Proteomes" id="UP000054350"/>
    </source>
</evidence>
<feature type="transmembrane region" description="Helical" evidence="10">
    <location>
        <begin position="198"/>
        <end position="216"/>
    </location>
</feature>
<dbReference type="GO" id="GO:0005789">
    <property type="term" value="C:endoplasmic reticulum membrane"/>
    <property type="evidence" value="ECO:0007669"/>
    <property type="project" value="UniProtKB-SubCell"/>
</dbReference>
<dbReference type="AlphaFoldDB" id="A0A0L0SUQ5"/>
<evidence type="ECO:0000256" key="6">
    <source>
        <dbReference type="ARBA" id="ARBA00022989"/>
    </source>
</evidence>
<keyword evidence="5 10" id="KW-0256">Endoplasmic reticulum</keyword>
<reference evidence="11 12" key="1">
    <citation type="submission" date="2009-11" db="EMBL/GenBank/DDBJ databases">
        <title>Annotation of Allomyces macrogynus ATCC 38327.</title>
        <authorList>
            <consortium name="The Broad Institute Genome Sequencing Platform"/>
            <person name="Russ C."/>
            <person name="Cuomo C."/>
            <person name="Burger G."/>
            <person name="Gray M.W."/>
            <person name="Holland P.W.H."/>
            <person name="King N."/>
            <person name="Lang F.B.F."/>
            <person name="Roger A.J."/>
            <person name="Ruiz-Trillo I."/>
            <person name="Young S.K."/>
            <person name="Zeng Q."/>
            <person name="Gargeya S."/>
            <person name="Fitzgerald M."/>
            <person name="Haas B."/>
            <person name="Abouelleil A."/>
            <person name="Alvarado L."/>
            <person name="Arachchi H.M."/>
            <person name="Berlin A."/>
            <person name="Chapman S.B."/>
            <person name="Gearin G."/>
            <person name="Goldberg J."/>
            <person name="Griggs A."/>
            <person name="Gujja S."/>
            <person name="Hansen M."/>
            <person name="Heiman D."/>
            <person name="Howarth C."/>
            <person name="Larimer J."/>
            <person name="Lui A."/>
            <person name="MacDonald P.J.P."/>
            <person name="McCowen C."/>
            <person name="Montmayeur A."/>
            <person name="Murphy C."/>
            <person name="Neiman D."/>
            <person name="Pearson M."/>
            <person name="Priest M."/>
            <person name="Roberts A."/>
            <person name="Saif S."/>
            <person name="Shea T."/>
            <person name="Sisk P."/>
            <person name="Stolte C."/>
            <person name="Sykes S."/>
            <person name="Wortman J."/>
            <person name="Nusbaum C."/>
            <person name="Birren B."/>
        </authorList>
    </citation>
    <scope>NUCLEOTIDE SEQUENCE [LARGE SCALE GENOMIC DNA]</scope>
    <source>
        <strain evidence="11 12">ATCC 38327</strain>
    </source>
</reference>
<evidence type="ECO:0000256" key="2">
    <source>
        <dbReference type="ARBA" id="ARBA00004922"/>
    </source>
</evidence>
<evidence type="ECO:0000256" key="5">
    <source>
        <dbReference type="ARBA" id="ARBA00022824"/>
    </source>
</evidence>